<accession>A0A150RW05</accession>
<reference evidence="1 2" key="1">
    <citation type="submission" date="2014-02" db="EMBL/GenBank/DDBJ databases">
        <title>The small core and large imbalanced accessory genome model reveals a collaborative survival strategy of Sorangium cellulosum strains in nature.</title>
        <authorList>
            <person name="Han K."/>
            <person name="Peng R."/>
            <person name="Blom J."/>
            <person name="Li Y.-Z."/>
        </authorList>
    </citation>
    <scope>NUCLEOTIDE SEQUENCE [LARGE SCALE GENOMIC DNA]</scope>
    <source>
        <strain evidence="1 2">So0011-07</strain>
    </source>
</reference>
<evidence type="ECO:0000313" key="2">
    <source>
        <dbReference type="Proteomes" id="UP000075635"/>
    </source>
</evidence>
<dbReference type="AlphaFoldDB" id="A0A150RW05"/>
<organism evidence="1 2">
    <name type="scientific">Sorangium cellulosum</name>
    <name type="common">Polyangium cellulosum</name>
    <dbReference type="NCBI Taxonomy" id="56"/>
    <lineage>
        <taxon>Bacteria</taxon>
        <taxon>Pseudomonadati</taxon>
        <taxon>Myxococcota</taxon>
        <taxon>Polyangia</taxon>
        <taxon>Polyangiales</taxon>
        <taxon>Polyangiaceae</taxon>
        <taxon>Sorangium</taxon>
    </lineage>
</organism>
<protein>
    <submittedName>
        <fullName evidence="1">Uncharacterized protein</fullName>
    </submittedName>
</protein>
<dbReference type="EMBL" id="JEMB01001952">
    <property type="protein sequence ID" value="KYF84306.1"/>
    <property type="molecule type" value="Genomic_DNA"/>
</dbReference>
<gene>
    <name evidence="1" type="ORF">BE17_15525</name>
</gene>
<name>A0A150RW05_SORCE</name>
<sequence>MVSVTRQAEPNSSFISVKATCNAGEIVLSGGFSVSGGAQTTSRVVENSPFDAAEEGRAGWTSAAAFESGYGKKATSITLTTYAICAEVPVR</sequence>
<evidence type="ECO:0000313" key="1">
    <source>
        <dbReference type="EMBL" id="KYF84306.1"/>
    </source>
</evidence>
<dbReference type="Proteomes" id="UP000075635">
    <property type="component" value="Unassembled WGS sequence"/>
</dbReference>
<comment type="caution">
    <text evidence="1">The sequence shown here is derived from an EMBL/GenBank/DDBJ whole genome shotgun (WGS) entry which is preliminary data.</text>
</comment>
<proteinExistence type="predicted"/>